<sequence>MATIQVSTRYRRCYRVRKLNSFGNNLKTFGLQMKDSVHAVSLKGSVPNENIDGYWFQTMCIFRYSKRLNVLGKLSPLSEVFVKSALISGDSFRLGGSRIIGLKLQLEALGCAVWKGEGVGRAAAAELGLRSRAVKSSCELSGVGRCSWPAGSQARESLVWELTVDHKSVAIRRLSLLQSY</sequence>
<dbReference type="InParanoid" id="A0A482X780"/>
<evidence type="ECO:0000313" key="1">
    <source>
        <dbReference type="EMBL" id="RZF41151.1"/>
    </source>
</evidence>
<protein>
    <submittedName>
        <fullName evidence="1">Uncharacterized protein</fullName>
    </submittedName>
</protein>
<dbReference type="AlphaFoldDB" id="A0A482X780"/>
<gene>
    <name evidence="1" type="ORF">LSTR_LSTR010803</name>
</gene>
<evidence type="ECO:0000313" key="2">
    <source>
        <dbReference type="Proteomes" id="UP000291343"/>
    </source>
</evidence>
<dbReference type="Proteomes" id="UP000291343">
    <property type="component" value="Unassembled WGS sequence"/>
</dbReference>
<reference evidence="1 2" key="1">
    <citation type="journal article" date="2017" name="Gigascience">
        <title>Genome sequence of the small brown planthopper, Laodelphax striatellus.</title>
        <authorList>
            <person name="Zhu J."/>
            <person name="Jiang F."/>
            <person name="Wang X."/>
            <person name="Yang P."/>
            <person name="Bao Y."/>
            <person name="Zhao W."/>
            <person name="Wang W."/>
            <person name="Lu H."/>
            <person name="Wang Q."/>
            <person name="Cui N."/>
            <person name="Li J."/>
            <person name="Chen X."/>
            <person name="Luo L."/>
            <person name="Yu J."/>
            <person name="Kang L."/>
            <person name="Cui F."/>
        </authorList>
    </citation>
    <scope>NUCLEOTIDE SEQUENCE [LARGE SCALE GENOMIC DNA]</scope>
    <source>
        <strain evidence="1">Lst14</strain>
    </source>
</reference>
<name>A0A482X780_LAOST</name>
<keyword evidence="2" id="KW-1185">Reference proteome</keyword>
<comment type="caution">
    <text evidence="1">The sequence shown here is derived from an EMBL/GenBank/DDBJ whole genome shotgun (WGS) entry which is preliminary data.</text>
</comment>
<organism evidence="1 2">
    <name type="scientific">Laodelphax striatellus</name>
    <name type="common">Small brown planthopper</name>
    <name type="synonym">Delphax striatella</name>
    <dbReference type="NCBI Taxonomy" id="195883"/>
    <lineage>
        <taxon>Eukaryota</taxon>
        <taxon>Metazoa</taxon>
        <taxon>Ecdysozoa</taxon>
        <taxon>Arthropoda</taxon>
        <taxon>Hexapoda</taxon>
        <taxon>Insecta</taxon>
        <taxon>Pterygota</taxon>
        <taxon>Neoptera</taxon>
        <taxon>Paraneoptera</taxon>
        <taxon>Hemiptera</taxon>
        <taxon>Auchenorrhyncha</taxon>
        <taxon>Fulgoroidea</taxon>
        <taxon>Delphacidae</taxon>
        <taxon>Criomorphinae</taxon>
        <taxon>Laodelphax</taxon>
    </lineage>
</organism>
<dbReference type="EMBL" id="QKKF02017192">
    <property type="protein sequence ID" value="RZF41151.1"/>
    <property type="molecule type" value="Genomic_DNA"/>
</dbReference>
<proteinExistence type="predicted"/>
<accession>A0A482X780</accession>